<sequence length="825" mass="94171">MPSETASVLPSSIPATTVVDAAEQQDDHHLVIHDAVIRKTLEDLLLSSFNPLLDISAATQDEYADFGGLLNPLQLEQGIFGSAFGHPLQTIKSHVASNHNTITVRLRIRDVLERDNAIINDAKYYNIPLAERIIDKDVDSMSVVQFTLRESTLCHWTQTHSGVIGATSVHHLTYASKRTGLFRFIYYCQCHGEPRKRKDRTKGGTTGKPRNNQKPSIKCGCQSTITAQQEPKGILEQAVVVTYNYQHNHTLASLEDIDTAQQSARIKATIRSLLEQRSPVTNVMRRLTLNYDRFIAIVRGNDMRLCRDGFLTHEDVYNIWYRMRIERTRKDRDPILSPINWPETIDAVGGFSFYDRSDRTSGVYFGFATKWQLQQLHTHGRTLCVDVTRDVFGQKTYLFTLVIKNRDVGLGVPVAFLLSKSTDSNILVAWLEGICTKLKQMFSSDGREYNYRPNAVMRLDLRAILYEKDISAAAELIAQFRVKWKRQKPMVAYLNKGYFGKDPLANDTDNDDDGDNDDDFGDDDDDDDDDDDEEDAEYTAVEGLTVGEAISQTTQGFAVDEFEAITRKRQHWMLCYRQDISYPCIDANNYIEAWHSSLEQHFIREKQQRRVDNVIYVLHDIVVPHFQQKCMRGPVNVGMINPTQKIETELVKRVKDHIAANGFVGMRQSSAHTIAIQSFTTPETEYFVQLDFSRSTTGHIISCTCPSFADSEMGCKHITLLQLEIPQLTFLKEGRHDTERDLDLMTPPPTIIDEPEQPPDISLAPDHRVYLDRINELESLRDKSKPQPHAAELCSLLSQFLRIYEPSMHRKENVELSNKRARQLY</sequence>
<accession>A0A9P6QII1</accession>
<evidence type="ECO:0000313" key="4">
    <source>
        <dbReference type="EMBL" id="KAG0269822.1"/>
    </source>
</evidence>
<protein>
    <recommendedName>
        <fullName evidence="3">SWIM-type domain-containing protein</fullName>
    </recommendedName>
</protein>
<dbReference type="Proteomes" id="UP000807716">
    <property type="component" value="Unassembled WGS sequence"/>
</dbReference>
<reference evidence="4" key="1">
    <citation type="journal article" date="2020" name="Fungal Divers.">
        <title>Resolving the Mortierellaceae phylogeny through synthesis of multi-gene phylogenetics and phylogenomics.</title>
        <authorList>
            <person name="Vandepol N."/>
            <person name="Liber J."/>
            <person name="Desiro A."/>
            <person name="Na H."/>
            <person name="Kennedy M."/>
            <person name="Barry K."/>
            <person name="Grigoriev I.V."/>
            <person name="Miller A.N."/>
            <person name="O'Donnell K."/>
            <person name="Stajich J.E."/>
            <person name="Bonito G."/>
        </authorList>
    </citation>
    <scope>NUCLEOTIDE SEQUENCE</scope>
    <source>
        <strain evidence="4">BC1065</strain>
    </source>
</reference>
<feature type="region of interest" description="Disordered" evidence="2">
    <location>
        <begin position="740"/>
        <end position="759"/>
    </location>
</feature>
<dbReference type="OrthoDB" id="2397870at2759"/>
<feature type="region of interest" description="Disordered" evidence="2">
    <location>
        <begin position="195"/>
        <end position="216"/>
    </location>
</feature>
<dbReference type="AlphaFoldDB" id="A0A9P6QII1"/>
<dbReference type="InterPro" id="IPR016024">
    <property type="entry name" value="ARM-type_fold"/>
</dbReference>
<feature type="region of interest" description="Disordered" evidence="2">
    <location>
        <begin position="504"/>
        <end position="536"/>
    </location>
</feature>
<evidence type="ECO:0000256" key="2">
    <source>
        <dbReference type="SAM" id="MobiDB-lite"/>
    </source>
</evidence>
<gene>
    <name evidence="4" type="ORF">DFQ27_001942</name>
</gene>
<dbReference type="EMBL" id="JAAAJB010000017">
    <property type="protein sequence ID" value="KAG0269822.1"/>
    <property type="molecule type" value="Genomic_DNA"/>
</dbReference>
<feature type="compositionally biased region" description="Acidic residues" evidence="2">
    <location>
        <begin position="508"/>
        <end position="536"/>
    </location>
</feature>
<keyword evidence="1" id="KW-0862">Zinc</keyword>
<feature type="domain" description="SWIM-type" evidence="3">
    <location>
        <begin position="686"/>
        <end position="726"/>
    </location>
</feature>
<evidence type="ECO:0000313" key="5">
    <source>
        <dbReference type="Proteomes" id="UP000807716"/>
    </source>
</evidence>
<keyword evidence="1" id="KW-0863">Zinc-finger</keyword>
<dbReference type="PROSITE" id="PS50966">
    <property type="entry name" value="ZF_SWIM"/>
    <property type="match status" value="1"/>
</dbReference>
<keyword evidence="1" id="KW-0479">Metal-binding</keyword>
<keyword evidence="5" id="KW-1185">Reference proteome</keyword>
<dbReference type="SUPFAM" id="SSF48371">
    <property type="entry name" value="ARM repeat"/>
    <property type="match status" value="1"/>
</dbReference>
<dbReference type="InterPro" id="IPR007527">
    <property type="entry name" value="Znf_SWIM"/>
</dbReference>
<dbReference type="GO" id="GO:0008270">
    <property type="term" value="F:zinc ion binding"/>
    <property type="evidence" value="ECO:0007669"/>
    <property type="project" value="UniProtKB-KW"/>
</dbReference>
<evidence type="ECO:0000259" key="3">
    <source>
        <dbReference type="PROSITE" id="PS50966"/>
    </source>
</evidence>
<organism evidence="4 5">
    <name type="scientific">Actinomortierella ambigua</name>
    <dbReference type="NCBI Taxonomy" id="1343610"/>
    <lineage>
        <taxon>Eukaryota</taxon>
        <taxon>Fungi</taxon>
        <taxon>Fungi incertae sedis</taxon>
        <taxon>Mucoromycota</taxon>
        <taxon>Mortierellomycotina</taxon>
        <taxon>Mortierellomycetes</taxon>
        <taxon>Mortierellales</taxon>
        <taxon>Mortierellaceae</taxon>
        <taxon>Actinomortierella</taxon>
    </lineage>
</organism>
<comment type="caution">
    <text evidence="4">The sequence shown here is derived from an EMBL/GenBank/DDBJ whole genome shotgun (WGS) entry which is preliminary data.</text>
</comment>
<evidence type="ECO:0000256" key="1">
    <source>
        <dbReference type="PROSITE-ProRule" id="PRU00325"/>
    </source>
</evidence>
<name>A0A9P6QII1_9FUNG</name>
<proteinExistence type="predicted"/>